<dbReference type="SFLD" id="SFLDG01140">
    <property type="entry name" value="C2.B:_Phosphomannomutase_and_P"/>
    <property type="match status" value="1"/>
</dbReference>
<dbReference type="Gene3D" id="3.40.50.1000">
    <property type="entry name" value="HAD superfamily/HAD-like"/>
    <property type="match status" value="1"/>
</dbReference>
<protein>
    <submittedName>
        <fullName evidence="1">HAD family phosphatase</fullName>
    </submittedName>
</protein>
<dbReference type="InterPro" id="IPR023214">
    <property type="entry name" value="HAD_sf"/>
</dbReference>
<comment type="caution">
    <text evidence="1">The sequence shown here is derived from an EMBL/GenBank/DDBJ whole genome shotgun (WGS) entry which is preliminary data.</text>
</comment>
<reference evidence="1 2" key="1">
    <citation type="submission" date="2018-09" db="EMBL/GenBank/DDBJ databases">
        <title>YIM 75000 draft genome.</title>
        <authorList>
            <person name="Tang S."/>
            <person name="Feng Y."/>
        </authorList>
    </citation>
    <scope>NUCLEOTIDE SEQUENCE [LARGE SCALE GENOMIC DNA]</scope>
    <source>
        <strain evidence="1 2">YIM 75000</strain>
    </source>
</reference>
<name>A0A3A3ZHR5_9ACTN</name>
<dbReference type="PANTHER" id="PTHR10000">
    <property type="entry name" value="PHOSPHOSERINE PHOSPHATASE"/>
    <property type="match status" value="1"/>
</dbReference>
<dbReference type="EMBL" id="QZEZ01000006">
    <property type="protein sequence ID" value="RJK94900.1"/>
    <property type="molecule type" value="Genomic_DNA"/>
</dbReference>
<evidence type="ECO:0000313" key="2">
    <source>
        <dbReference type="Proteomes" id="UP000265614"/>
    </source>
</evidence>
<dbReference type="Pfam" id="PF08282">
    <property type="entry name" value="Hydrolase_3"/>
    <property type="match status" value="1"/>
</dbReference>
<dbReference type="GO" id="GO:0000287">
    <property type="term" value="F:magnesium ion binding"/>
    <property type="evidence" value="ECO:0007669"/>
    <property type="project" value="TreeGrafter"/>
</dbReference>
<dbReference type="Gene3D" id="3.30.1240.10">
    <property type="match status" value="1"/>
</dbReference>
<keyword evidence="2" id="KW-1185">Reference proteome</keyword>
<dbReference type="GO" id="GO:0016791">
    <property type="term" value="F:phosphatase activity"/>
    <property type="evidence" value="ECO:0007669"/>
    <property type="project" value="TreeGrafter"/>
</dbReference>
<dbReference type="SUPFAM" id="SSF56784">
    <property type="entry name" value="HAD-like"/>
    <property type="match status" value="1"/>
</dbReference>
<dbReference type="RefSeq" id="WP_119951083.1">
    <property type="nucleotide sequence ID" value="NZ_QZEZ01000006.1"/>
</dbReference>
<dbReference type="NCBIfam" id="TIGR00099">
    <property type="entry name" value="Cof-subfamily"/>
    <property type="match status" value="1"/>
</dbReference>
<dbReference type="AlphaFoldDB" id="A0A3A3ZHR5"/>
<dbReference type="NCBIfam" id="TIGR01484">
    <property type="entry name" value="HAD-SF-IIB"/>
    <property type="match status" value="1"/>
</dbReference>
<dbReference type="OrthoDB" id="3180855at2"/>
<accession>A0A3A3ZHR5</accession>
<organism evidence="1 2">
    <name type="scientific">Vallicoccus soli</name>
    <dbReference type="NCBI Taxonomy" id="2339232"/>
    <lineage>
        <taxon>Bacteria</taxon>
        <taxon>Bacillati</taxon>
        <taxon>Actinomycetota</taxon>
        <taxon>Actinomycetes</taxon>
        <taxon>Motilibacterales</taxon>
        <taxon>Vallicoccaceae</taxon>
        <taxon>Vallicoccus</taxon>
    </lineage>
</organism>
<dbReference type="GO" id="GO:0005829">
    <property type="term" value="C:cytosol"/>
    <property type="evidence" value="ECO:0007669"/>
    <property type="project" value="TreeGrafter"/>
</dbReference>
<dbReference type="CDD" id="cd07516">
    <property type="entry name" value="HAD_Pase"/>
    <property type="match status" value="1"/>
</dbReference>
<evidence type="ECO:0000313" key="1">
    <source>
        <dbReference type="EMBL" id="RJK94900.1"/>
    </source>
</evidence>
<dbReference type="Proteomes" id="UP000265614">
    <property type="component" value="Unassembled WGS sequence"/>
</dbReference>
<dbReference type="InterPro" id="IPR000150">
    <property type="entry name" value="Cof"/>
</dbReference>
<proteinExistence type="predicted"/>
<dbReference type="PANTHER" id="PTHR10000:SF8">
    <property type="entry name" value="HAD SUPERFAMILY HYDROLASE-LIKE, TYPE 3"/>
    <property type="match status" value="1"/>
</dbReference>
<dbReference type="InterPro" id="IPR006379">
    <property type="entry name" value="HAD-SF_hydro_IIB"/>
</dbReference>
<sequence>MSARPALVASDLDGTLVRTDGTISDRTVAALRAVEDAGSTVVFVTGRPTRWMGEVAAATGHTGLAICSNGAVVWDLHRERVVETFELSVEVGADLVERLRRALPGIAFGAEAVGGFRHERAYALRYAAPGVTTVDRLELDEPLVKLLVRAEEGDVDELLAAAREVVGDLAEVVHSSTSGEALLEVSASGVSKATTLARMCEERGVDASEVVAFGDMPNDLPMLAWAGTAYAMGNAHPDVLAAADRTTLTNDEDGVAVVLERLFA</sequence>
<dbReference type="SFLD" id="SFLDS00003">
    <property type="entry name" value="Haloacid_Dehalogenase"/>
    <property type="match status" value="1"/>
</dbReference>
<gene>
    <name evidence="1" type="ORF">D5H78_14005</name>
</gene>
<dbReference type="InterPro" id="IPR036412">
    <property type="entry name" value="HAD-like_sf"/>
</dbReference>